<comment type="caution">
    <text evidence="3">The sequence shown here is derived from an EMBL/GenBank/DDBJ whole genome shotgun (WGS) entry which is preliminary data.</text>
</comment>
<dbReference type="AlphaFoldDB" id="A0A814ZWA4"/>
<feature type="compositionally biased region" description="Polar residues" evidence="1">
    <location>
        <begin position="77"/>
        <end position="95"/>
    </location>
</feature>
<proteinExistence type="predicted"/>
<gene>
    <name evidence="3" type="ORF">QVE165_LOCUS28387</name>
</gene>
<dbReference type="PANTHER" id="PTHR14195">
    <property type="entry name" value="G PATCH DOMAIN CONTAINING PROTEIN 2"/>
    <property type="match status" value="1"/>
</dbReference>
<feature type="region of interest" description="Disordered" evidence="1">
    <location>
        <begin position="255"/>
        <end position="320"/>
    </location>
</feature>
<dbReference type="PROSITE" id="PS50174">
    <property type="entry name" value="G_PATCH"/>
    <property type="match status" value="1"/>
</dbReference>
<dbReference type="Proteomes" id="UP000663832">
    <property type="component" value="Unassembled WGS sequence"/>
</dbReference>
<feature type="region of interest" description="Disordered" evidence="1">
    <location>
        <begin position="466"/>
        <end position="490"/>
    </location>
</feature>
<feature type="compositionally biased region" description="Pro residues" evidence="1">
    <location>
        <begin position="480"/>
        <end position="490"/>
    </location>
</feature>
<reference evidence="3" key="1">
    <citation type="submission" date="2021-02" db="EMBL/GenBank/DDBJ databases">
        <authorList>
            <person name="Nowell W R."/>
        </authorList>
    </citation>
    <scope>NUCLEOTIDE SEQUENCE</scope>
</reference>
<dbReference type="InterPro" id="IPR051189">
    <property type="entry name" value="Splicing_assoc_domain"/>
</dbReference>
<sequence>MDESSHVFLIKDKIRCIQKKIMDQLAADLNSALNDANILTSSLSNVPITSSATTSKIKRRRKRPINNDMQQHKIEASDSTTPENSQSRNKQSIVSDSDDMPMPSKTQSSSLATASESDSALQADEIRRRRRPFKKPIIPPTSTSILKTEQSIQLTRCPSVKISHTATISTPLRRRRRNCRSESSSRILDIDRNTTTPSSSSAAAFSLAMNHSNYIGKRKRSRTIVQDDFRIRNNSLHDYDMTCIDDPNLTNFSSSSSLNLSDSDKDPCLTSNEADDEQSDWPRDESSIPRVISWWEDNDDDKSENDDDDDDNNNDEKMLTTTDGTLQKIVNGALSMMLTNSKNTIQNRIKSYVDREMLTGNRRNLGMKNAYTHPHLKRHIRLLKESRRSHHNSYNHKRVKSDHHKHNEIIAPIDATNIGHQLLEKIGWTPGNGLGVNQNGITAPVQIDYRNYRQGLGYENTSIDITERMESEQSSSLTSHPPPPPPPPHV</sequence>
<protein>
    <recommendedName>
        <fullName evidence="2">G-patch domain-containing protein</fullName>
    </recommendedName>
</protein>
<evidence type="ECO:0000313" key="3">
    <source>
        <dbReference type="EMBL" id="CAF1248790.1"/>
    </source>
</evidence>
<evidence type="ECO:0000313" key="4">
    <source>
        <dbReference type="Proteomes" id="UP000663832"/>
    </source>
</evidence>
<dbReference type="GO" id="GO:0003676">
    <property type="term" value="F:nucleic acid binding"/>
    <property type="evidence" value="ECO:0007669"/>
    <property type="project" value="InterPro"/>
</dbReference>
<feature type="domain" description="G-patch" evidence="2">
    <location>
        <begin position="415"/>
        <end position="461"/>
    </location>
</feature>
<accession>A0A814ZWA4</accession>
<organism evidence="3 4">
    <name type="scientific">Adineta steineri</name>
    <dbReference type="NCBI Taxonomy" id="433720"/>
    <lineage>
        <taxon>Eukaryota</taxon>
        <taxon>Metazoa</taxon>
        <taxon>Spiralia</taxon>
        <taxon>Gnathifera</taxon>
        <taxon>Rotifera</taxon>
        <taxon>Eurotatoria</taxon>
        <taxon>Bdelloidea</taxon>
        <taxon>Adinetida</taxon>
        <taxon>Adinetidae</taxon>
        <taxon>Adineta</taxon>
    </lineage>
</organism>
<feature type="compositionally biased region" description="Low complexity" evidence="1">
    <location>
        <begin position="108"/>
        <end position="120"/>
    </location>
</feature>
<evidence type="ECO:0000259" key="2">
    <source>
        <dbReference type="PROSITE" id="PS50174"/>
    </source>
</evidence>
<keyword evidence="4" id="KW-1185">Reference proteome</keyword>
<name>A0A814ZWA4_9BILA</name>
<dbReference type="OrthoDB" id="786951at2759"/>
<dbReference type="SMART" id="SM00443">
    <property type="entry name" value="G_patch"/>
    <property type="match status" value="1"/>
</dbReference>
<dbReference type="Pfam" id="PF01585">
    <property type="entry name" value="G-patch"/>
    <property type="match status" value="1"/>
</dbReference>
<dbReference type="InterPro" id="IPR000467">
    <property type="entry name" value="G_patch_dom"/>
</dbReference>
<evidence type="ECO:0000256" key="1">
    <source>
        <dbReference type="SAM" id="MobiDB-lite"/>
    </source>
</evidence>
<feature type="region of interest" description="Disordered" evidence="1">
    <location>
        <begin position="51"/>
        <end position="150"/>
    </location>
</feature>
<feature type="compositionally biased region" description="Acidic residues" evidence="1">
    <location>
        <begin position="296"/>
        <end position="313"/>
    </location>
</feature>
<dbReference type="EMBL" id="CAJNOM010000221">
    <property type="protein sequence ID" value="CAF1248790.1"/>
    <property type="molecule type" value="Genomic_DNA"/>
</dbReference>
<feature type="compositionally biased region" description="Polar residues" evidence="1">
    <location>
        <begin position="141"/>
        <end position="150"/>
    </location>
</feature>